<dbReference type="OrthoDB" id="407325at2759"/>
<dbReference type="PANTHER" id="PTHR14614:SF164">
    <property type="entry name" value="HISTONE-ARGININE METHYLTRANSFERASE METTL23"/>
    <property type="match status" value="1"/>
</dbReference>
<evidence type="ECO:0000256" key="5">
    <source>
        <dbReference type="SAM" id="MobiDB-lite"/>
    </source>
</evidence>
<comment type="similarity">
    <text evidence="4">Belongs to the methyltransferase superfamily. METTL23 family.</text>
</comment>
<feature type="compositionally biased region" description="Basic and acidic residues" evidence="5">
    <location>
        <begin position="14"/>
        <end position="50"/>
    </location>
</feature>
<dbReference type="EMBL" id="ASPP01008086">
    <property type="protein sequence ID" value="ETO26101.1"/>
    <property type="molecule type" value="Genomic_DNA"/>
</dbReference>
<keyword evidence="1" id="KW-0489">Methyltransferase</keyword>
<dbReference type="Proteomes" id="UP000023152">
    <property type="component" value="Unassembled WGS sequence"/>
</dbReference>
<evidence type="ECO:0000256" key="3">
    <source>
        <dbReference type="ARBA" id="ARBA00022691"/>
    </source>
</evidence>
<evidence type="ECO:0000256" key="2">
    <source>
        <dbReference type="ARBA" id="ARBA00022679"/>
    </source>
</evidence>
<dbReference type="Pfam" id="PF10294">
    <property type="entry name" value="Methyltransf_16"/>
    <property type="match status" value="1"/>
</dbReference>
<dbReference type="AlphaFoldDB" id="X6NJC2"/>
<evidence type="ECO:0000256" key="1">
    <source>
        <dbReference type="ARBA" id="ARBA00022603"/>
    </source>
</evidence>
<proteinExistence type="inferred from homology"/>
<name>X6NJC2_RETFI</name>
<protein>
    <submittedName>
        <fullName evidence="6">Uncharacterized protein</fullName>
    </submittedName>
</protein>
<dbReference type="GO" id="GO:0032259">
    <property type="term" value="P:methylation"/>
    <property type="evidence" value="ECO:0007669"/>
    <property type="project" value="UniProtKB-KW"/>
</dbReference>
<dbReference type="GO" id="GO:0005634">
    <property type="term" value="C:nucleus"/>
    <property type="evidence" value="ECO:0007669"/>
    <property type="project" value="TreeGrafter"/>
</dbReference>
<sequence length="384" mass="44848">MSKDFANGSEESAMSEKKEIELKEQNATDKHKDREEDRDKHNDKDKKKKRDDEIEYKIFEFETKNEQNKKETYKIKMPERVEAKVLLPFETLEEQQKSKKAKKLWTLSDGTGFVLRESSKMLAAYLPTLKRYIKGKIVLELGSGFGMPSIAAIKNGAKYTYITDKDPLVLNLIPKIFEVNDIPKHKYHCQSLLWNNWTECQALLQHLESTHPHQFIDVIFCSDCIYTQKGTYDLLCTWIYLFWKYFHGCQQQIEKERQRSATTNTTTPNYLASEDSIEMSDTSNVSSLDSFLSTLPNSFLLQSRFRQTLSCEQIDLIYSDAPVVILSLSHHLFSDNPHNSFQSYWQSFLRSALSFHFHCISLFSDSSSHLFIFSYDDRDLFFTP</sequence>
<dbReference type="PANTHER" id="PTHR14614">
    <property type="entry name" value="HEPATOCELLULAR CARCINOMA-ASSOCIATED ANTIGEN"/>
    <property type="match status" value="1"/>
</dbReference>
<reference evidence="6 7" key="1">
    <citation type="journal article" date="2013" name="Curr. Biol.">
        <title>The Genome of the Foraminiferan Reticulomyxa filosa.</title>
        <authorList>
            <person name="Glockner G."/>
            <person name="Hulsmann N."/>
            <person name="Schleicher M."/>
            <person name="Noegel A.A."/>
            <person name="Eichinger L."/>
            <person name="Gallinger C."/>
            <person name="Pawlowski J."/>
            <person name="Sierra R."/>
            <person name="Euteneuer U."/>
            <person name="Pillet L."/>
            <person name="Moustafa A."/>
            <person name="Platzer M."/>
            <person name="Groth M."/>
            <person name="Szafranski K."/>
            <person name="Schliwa M."/>
        </authorList>
    </citation>
    <scope>NUCLEOTIDE SEQUENCE [LARGE SCALE GENOMIC DNA]</scope>
</reference>
<evidence type="ECO:0000313" key="7">
    <source>
        <dbReference type="Proteomes" id="UP000023152"/>
    </source>
</evidence>
<feature type="region of interest" description="Disordered" evidence="5">
    <location>
        <begin position="1"/>
        <end position="50"/>
    </location>
</feature>
<evidence type="ECO:0000313" key="6">
    <source>
        <dbReference type="EMBL" id="ETO26101.1"/>
    </source>
</evidence>
<dbReference type="SUPFAM" id="SSF53335">
    <property type="entry name" value="S-adenosyl-L-methionine-dependent methyltransferases"/>
    <property type="match status" value="1"/>
</dbReference>
<evidence type="ECO:0000256" key="4">
    <source>
        <dbReference type="ARBA" id="ARBA00043988"/>
    </source>
</evidence>
<gene>
    <name evidence="6" type="ORF">RFI_11034</name>
</gene>
<dbReference type="InterPro" id="IPR029063">
    <property type="entry name" value="SAM-dependent_MTases_sf"/>
</dbReference>
<dbReference type="InterPro" id="IPR019410">
    <property type="entry name" value="Methyltransf_16"/>
</dbReference>
<dbReference type="GO" id="GO:0008168">
    <property type="term" value="F:methyltransferase activity"/>
    <property type="evidence" value="ECO:0007669"/>
    <property type="project" value="UniProtKB-KW"/>
</dbReference>
<organism evidence="6 7">
    <name type="scientific">Reticulomyxa filosa</name>
    <dbReference type="NCBI Taxonomy" id="46433"/>
    <lineage>
        <taxon>Eukaryota</taxon>
        <taxon>Sar</taxon>
        <taxon>Rhizaria</taxon>
        <taxon>Retaria</taxon>
        <taxon>Foraminifera</taxon>
        <taxon>Monothalamids</taxon>
        <taxon>Reticulomyxidae</taxon>
        <taxon>Reticulomyxa</taxon>
    </lineage>
</organism>
<comment type="caution">
    <text evidence="6">The sequence shown here is derived from an EMBL/GenBank/DDBJ whole genome shotgun (WGS) entry which is preliminary data.</text>
</comment>
<dbReference type="Gene3D" id="3.40.50.150">
    <property type="entry name" value="Vaccinia Virus protein VP39"/>
    <property type="match status" value="1"/>
</dbReference>
<accession>X6NJC2</accession>
<keyword evidence="7" id="KW-1185">Reference proteome</keyword>
<keyword evidence="2" id="KW-0808">Transferase</keyword>
<keyword evidence="3" id="KW-0949">S-adenosyl-L-methionine</keyword>
<dbReference type="GO" id="GO:0005737">
    <property type="term" value="C:cytoplasm"/>
    <property type="evidence" value="ECO:0007669"/>
    <property type="project" value="TreeGrafter"/>
</dbReference>